<dbReference type="InterPro" id="IPR037914">
    <property type="entry name" value="SpoVT-AbrB_sf"/>
</dbReference>
<organism evidence="2 3">
    <name type="scientific">Pediococcus pentosaceus</name>
    <dbReference type="NCBI Taxonomy" id="1255"/>
    <lineage>
        <taxon>Bacteria</taxon>
        <taxon>Bacillati</taxon>
        <taxon>Bacillota</taxon>
        <taxon>Bacilli</taxon>
        <taxon>Lactobacillales</taxon>
        <taxon>Lactobacillaceae</taxon>
        <taxon>Pediococcus</taxon>
    </lineage>
</organism>
<proteinExistence type="predicted"/>
<gene>
    <name evidence="2" type="ORF">GBO79_03110</name>
</gene>
<dbReference type="NCBIfam" id="TIGR01439">
    <property type="entry name" value="lp_hng_hel_AbrB"/>
    <property type="match status" value="1"/>
</dbReference>
<evidence type="ECO:0000313" key="2">
    <source>
        <dbReference type="EMBL" id="KAF0413876.1"/>
    </source>
</evidence>
<accession>A0ABQ6XH40</accession>
<sequence>MMKNNLPNKVESKITSKNQVTIPKTIRDLLNLNSTDTIEWSIEPDGKITVMRSMPNLWRVVDAQEKKYGSVDTPEIDWGTDVESEGFD</sequence>
<reference evidence="3" key="1">
    <citation type="submission" date="2020-03" db="EMBL/GenBank/DDBJ databases">
        <title>SpeciesPrimer: A bioinformatics pipeline dedicated to the design of qPCR primers for the quantification of bacterial species.</title>
        <authorList>
            <person name="Dreier M."/>
            <person name="Berthoud H."/>
            <person name="Shani N."/>
            <person name="Wechsler D."/>
            <person name="Junier P."/>
        </authorList>
    </citation>
    <scope>NUCLEOTIDE SEQUENCE [LARGE SCALE GENOMIC DNA]</scope>
    <source>
        <strain evidence="3">FAM13073</strain>
    </source>
</reference>
<dbReference type="SUPFAM" id="SSF89447">
    <property type="entry name" value="AbrB/MazE/MraZ-like"/>
    <property type="match status" value="1"/>
</dbReference>
<evidence type="ECO:0000313" key="3">
    <source>
        <dbReference type="Proteomes" id="UP000472573"/>
    </source>
</evidence>
<dbReference type="SMART" id="SM00966">
    <property type="entry name" value="SpoVT_AbrB"/>
    <property type="match status" value="1"/>
</dbReference>
<dbReference type="InterPro" id="IPR007159">
    <property type="entry name" value="SpoVT-AbrB_dom"/>
</dbReference>
<feature type="domain" description="SpoVT-AbrB" evidence="1">
    <location>
        <begin position="12"/>
        <end position="58"/>
    </location>
</feature>
<keyword evidence="3" id="KW-1185">Reference proteome</keyword>
<dbReference type="EMBL" id="WENB01000002">
    <property type="protein sequence ID" value="KAF0413876.1"/>
    <property type="molecule type" value="Genomic_DNA"/>
</dbReference>
<dbReference type="Gene3D" id="2.10.260.10">
    <property type="match status" value="1"/>
</dbReference>
<comment type="caution">
    <text evidence="2">The sequence shown here is derived from an EMBL/GenBank/DDBJ whole genome shotgun (WGS) entry which is preliminary data.</text>
</comment>
<dbReference type="Pfam" id="PF04014">
    <property type="entry name" value="MazE_antitoxin"/>
    <property type="match status" value="1"/>
</dbReference>
<name>A0ABQ6XH40_PEDPE</name>
<dbReference type="GO" id="GO:0003677">
    <property type="term" value="F:DNA binding"/>
    <property type="evidence" value="ECO:0007669"/>
    <property type="project" value="UniProtKB-KW"/>
</dbReference>
<protein>
    <submittedName>
        <fullName evidence="2">AbrB/MazE/SpoVT family DNA-binding domain-containing protein</fullName>
    </submittedName>
</protein>
<evidence type="ECO:0000259" key="1">
    <source>
        <dbReference type="SMART" id="SM00966"/>
    </source>
</evidence>
<keyword evidence="2" id="KW-0238">DNA-binding</keyword>
<dbReference type="Proteomes" id="UP000472573">
    <property type="component" value="Unassembled WGS sequence"/>
</dbReference>